<evidence type="ECO:0000259" key="6">
    <source>
        <dbReference type="PROSITE" id="PS50109"/>
    </source>
</evidence>
<accession>A0ABS9KY43</accession>
<keyword evidence="7" id="KW-0418">Kinase</keyword>
<organism evidence="7 8">
    <name type="scientific">Terrimonas ginsenosidimutans</name>
    <dbReference type="NCBI Taxonomy" id="2908004"/>
    <lineage>
        <taxon>Bacteria</taxon>
        <taxon>Pseudomonadati</taxon>
        <taxon>Bacteroidota</taxon>
        <taxon>Chitinophagia</taxon>
        <taxon>Chitinophagales</taxon>
        <taxon>Chitinophagaceae</taxon>
        <taxon>Terrimonas</taxon>
    </lineage>
</organism>
<dbReference type="InterPro" id="IPR004358">
    <property type="entry name" value="Sig_transdc_His_kin-like_C"/>
</dbReference>
<dbReference type="PANTHER" id="PTHR43547:SF2">
    <property type="entry name" value="HYBRID SIGNAL TRANSDUCTION HISTIDINE KINASE C"/>
    <property type="match status" value="1"/>
</dbReference>
<keyword evidence="7" id="KW-0808">Transferase</keyword>
<name>A0ABS9KY43_9BACT</name>
<evidence type="ECO:0000256" key="5">
    <source>
        <dbReference type="SAM" id="Phobius"/>
    </source>
</evidence>
<proteinExistence type="predicted"/>
<comment type="catalytic activity">
    <reaction evidence="1">
        <text>ATP + protein L-histidine = ADP + protein N-phospho-L-histidine.</text>
        <dbReference type="EC" id="2.7.13.3"/>
    </reaction>
</comment>
<dbReference type="InterPro" id="IPR036097">
    <property type="entry name" value="HisK_dim/P_sf"/>
</dbReference>
<dbReference type="PROSITE" id="PS50109">
    <property type="entry name" value="HIS_KIN"/>
    <property type="match status" value="1"/>
</dbReference>
<evidence type="ECO:0000313" key="7">
    <source>
        <dbReference type="EMBL" id="MCG2617147.1"/>
    </source>
</evidence>
<dbReference type="InterPro" id="IPR003661">
    <property type="entry name" value="HisK_dim/P_dom"/>
</dbReference>
<dbReference type="InterPro" id="IPR005467">
    <property type="entry name" value="His_kinase_dom"/>
</dbReference>
<keyword evidence="5" id="KW-0812">Transmembrane</keyword>
<feature type="transmembrane region" description="Helical" evidence="5">
    <location>
        <begin position="12"/>
        <end position="33"/>
    </location>
</feature>
<feature type="domain" description="Histidine kinase" evidence="6">
    <location>
        <begin position="205"/>
        <end position="423"/>
    </location>
</feature>
<dbReference type="PRINTS" id="PR00344">
    <property type="entry name" value="BCTRLSENSOR"/>
</dbReference>
<keyword evidence="8" id="KW-1185">Reference proteome</keyword>
<feature type="transmembrane region" description="Helical" evidence="5">
    <location>
        <begin position="167"/>
        <end position="190"/>
    </location>
</feature>
<keyword evidence="5" id="KW-0472">Membrane</keyword>
<dbReference type="Proteomes" id="UP001165367">
    <property type="component" value="Unassembled WGS sequence"/>
</dbReference>
<dbReference type="GO" id="GO:0016301">
    <property type="term" value="F:kinase activity"/>
    <property type="evidence" value="ECO:0007669"/>
    <property type="project" value="UniProtKB-KW"/>
</dbReference>
<sequence>MFSVRLRSSTIRLVLFISSLIIATILVFQLVWLKKVYTFEQREFNHNIVKAIRGLYEDLDMSLYNYSHLNELVENPSPNLYVAKINKPVDYDSLIIYLHYELDDFGIFTDCHAAIYDVSAKGYVHSAILTADKKDTTVKIPATPRSYDHLTLFFPKRQHYILTRMNFWIISSVLLFLVLILFGGSLYYFYKQKFLNETQKDFIHNFTHEFKTPVAVISLAADVLKNPAILEKPEKLLTYAGIVEYQSNYLRNQIERLLKFAYTDSNQLHLSKEKVNLHDLIQEAINNLGPLIAEKKANFELSLDAADPYLLADKDYLVIVITNLIDNAIKYSRDPKIRIRTGNRGEQTFFTITDNGIGIEKKQLRKIFNRFYRVSQGETYHAKGFGLGLSFVKKIIDAHDGSIRVESDPGHGSAFTIDLPHPNNEN</sequence>
<evidence type="ECO:0000313" key="8">
    <source>
        <dbReference type="Proteomes" id="UP001165367"/>
    </source>
</evidence>
<dbReference type="SUPFAM" id="SSF55874">
    <property type="entry name" value="ATPase domain of HSP90 chaperone/DNA topoisomerase II/histidine kinase"/>
    <property type="match status" value="1"/>
</dbReference>
<dbReference type="EMBL" id="JAKLTR010000018">
    <property type="protein sequence ID" value="MCG2617147.1"/>
    <property type="molecule type" value="Genomic_DNA"/>
</dbReference>
<keyword evidence="5" id="KW-1133">Transmembrane helix</keyword>
<reference evidence="7" key="1">
    <citation type="submission" date="2022-01" db="EMBL/GenBank/DDBJ databases">
        <authorList>
            <person name="Jo J.-H."/>
            <person name="Im W.-T."/>
        </authorList>
    </citation>
    <scope>NUCLEOTIDE SEQUENCE</scope>
    <source>
        <strain evidence="7">NA20</strain>
    </source>
</reference>
<dbReference type="Pfam" id="PF00512">
    <property type="entry name" value="HisKA"/>
    <property type="match status" value="1"/>
</dbReference>
<evidence type="ECO:0000256" key="4">
    <source>
        <dbReference type="SAM" id="MobiDB-lite"/>
    </source>
</evidence>
<comment type="caution">
    <text evidence="7">The sequence shown here is derived from an EMBL/GenBank/DDBJ whole genome shotgun (WGS) entry which is preliminary data.</text>
</comment>
<feature type="region of interest" description="Disordered" evidence="4">
    <location>
        <begin position="407"/>
        <end position="426"/>
    </location>
</feature>
<dbReference type="Pfam" id="PF02518">
    <property type="entry name" value="HATPase_c"/>
    <property type="match status" value="1"/>
</dbReference>
<dbReference type="SMART" id="SM00387">
    <property type="entry name" value="HATPase_c"/>
    <property type="match status" value="1"/>
</dbReference>
<evidence type="ECO:0000256" key="2">
    <source>
        <dbReference type="ARBA" id="ARBA00012438"/>
    </source>
</evidence>
<dbReference type="CDD" id="cd00075">
    <property type="entry name" value="HATPase"/>
    <property type="match status" value="1"/>
</dbReference>
<dbReference type="EC" id="2.7.13.3" evidence="2"/>
<gene>
    <name evidence="7" type="ORF">LZZ85_22820</name>
</gene>
<dbReference type="SUPFAM" id="SSF47384">
    <property type="entry name" value="Homodimeric domain of signal transducing histidine kinase"/>
    <property type="match status" value="1"/>
</dbReference>
<evidence type="ECO:0000256" key="1">
    <source>
        <dbReference type="ARBA" id="ARBA00000085"/>
    </source>
</evidence>
<dbReference type="SMART" id="SM00388">
    <property type="entry name" value="HisKA"/>
    <property type="match status" value="1"/>
</dbReference>
<dbReference type="Gene3D" id="1.10.287.130">
    <property type="match status" value="1"/>
</dbReference>
<evidence type="ECO:0000256" key="3">
    <source>
        <dbReference type="ARBA" id="ARBA00022553"/>
    </source>
</evidence>
<dbReference type="CDD" id="cd00082">
    <property type="entry name" value="HisKA"/>
    <property type="match status" value="1"/>
</dbReference>
<dbReference type="RefSeq" id="WP_237875684.1">
    <property type="nucleotide sequence ID" value="NZ_JAKLTR010000018.1"/>
</dbReference>
<dbReference type="InterPro" id="IPR003594">
    <property type="entry name" value="HATPase_dom"/>
</dbReference>
<dbReference type="Gene3D" id="3.30.565.10">
    <property type="entry name" value="Histidine kinase-like ATPase, C-terminal domain"/>
    <property type="match status" value="1"/>
</dbReference>
<dbReference type="PANTHER" id="PTHR43547">
    <property type="entry name" value="TWO-COMPONENT HISTIDINE KINASE"/>
    <property type="match status" value="1"/>
</dbReference>
<protein>
    <recommendedName>
        <fullName evidence="2">histidine kinase</fullName>
        <ecNumber evidence="2">2.7.13.3</ecNumber>
    </recommendedName>
</protein>
<dbReference type="InterPro" id="IPR036890">
    <property type="entry name" value="HATPase_C_sf"/>
</dbReference>
<keyword evidence="3" id="KW-0597">Phosphoprotein</keyword>